<feature type="domain" description="ABC3 transporter permease C-terminal" evidence="7">
    <location>
        <begin position="713"/>
        <end position="814"/>
    </location>
</feature>
<dbReference type="PANTHER" id="PTHR30287">
    <property type="entry name" value="MEMBRANE COMPONENT OF PREDICTED ABC SUPERFAMILY METABOLITE UPTAKE TRANSPORTER"/>
    <property type="match status" value="1"/>
</dbReference>
<dbReference type="EMBL" id="RBIG01000002">
    <property type="protein sequence ID" value="RKQ70059.1"/>
    <property type="molecule type" value="Genomic_DNA"/>
</dbReference>
<feature type="transmembrane region" description="Helical" evidence="6">
    <location>
        <begin position="711"/>
        <end position="731"/>
    </location>
</feature>
<reference evidence="8 9" key="1">
    <citation type="submission" date="2018-10" db="EMBL/GenBank/DDBJ databases">
        <title>Comparative analysis of microorganisms from saline springs in Andes Mountain Range, Colombia.</title>
        <authorList>
            <person name="Rubin E."/>
        </authorList>
    </citation>
    <scope>NUCLEOTIDE SEQUENCE [LARGE SCALE GENOMIC DNA]</scope>
    <source>
        <strain evidence="8 9">USBA 36</strain>
    </source>
</reference>
<comment type="caution">
    <text evidence="8">The sequence shown here is derived from an EMBL/GenBank/DDBJ whole genome shotgun (WGS) entry which is preliminary data.</text>
</comment>
<feature type="transmembrane region" description="Helical" evidence="6">
    <location>
        <begin position="752"/>
        <end position="783"/>
    </location>
</feature>
<dbReference type="InterPro" id="IPR038766">
    <property type="entry name" value="Membrane_comp_ABC_pdt"/>
</dbReference>
<dbReference type="Proteomes" id="UP000277424">
    <property type="component" value="Unassembled WGS sequence"/>
</dbReference>
<organism evidence="8 9">
    <name type="scientific">Oceanibaculum indicum</name>
    <dbReference type="NCBI Taxonomy" id="526216"/>
    <lineage>
        <taxon>Bacteria</taxon>
        <taxon>Pseudomonadati</taxon>
        <taxon>Pseudomonadota</taxon>
        <taxon>Alphaproteobacteria</taxon>
        <taxon>Rhodospirillales</taxon>
        <taxon>Oceanibaculaceae</taxon>
        <taxon>Oceanibaculum</taxon>
    </lineage>
</organism>
<dbReference type="RefSeq" id="WP_147431000.1">
    <property type="nucleotide sequence ID" value="NZ_RBIG01000002.1"/>
</dbReference>
<evidence type="ECO:0000313" key="8">
    <source>
        <dbReference type="EMBL" id="RKQ70059.1"/>
    </source>
</evidence>
<dbReference type="PANTHER" id="PTHR30287:SF1">
    <property type="entry name" value="INNER MEMBRANE PROTEIN"/>
    <property type="match status" value="1"/>
</dbReference>
<dbReference type="Pfam" id="PF02687">
    <property type="entry name" value="FtsX"/>
    <property type="match status" value="2"/>
</dbReference>
<evidence type="ECO:0000313" key="9">
    <source>
        <dbReference type="Proteomes" id="UP000277424"/>
    </source>
</evidence>
<protein>
    <submittedName>
        <fullName evidence="8">Putative ABC transport system permease protein</fullName>
    </submittedName>
</protein>
<accession>A0A420WGH7</accession>
<feature type="transmembrane region" description="Helical" evidence="6">
    <location>
        <begin position="348"/>
        <end position="371"/>
    </location>
</feature>
<evidence type="ECO:0000256" key="5">
    <source>
        <dbReference type="ARBA" id="ARBA00023136"/>
    </source>
</evidence>
<sequence length="830" mass="86843">MTILRLALRDLRGAMGGFWLLILCVALGTAAMATTGLLSRMVLDGVQAGARAGIGGDVSLRLYHRPPPPEHLALFAEAGTASLTAELRPLAHGGGSSTLVEMKAVDAAYPLYGDVVLEPDMPLSEALAERDGIRGTVVGEELLAVLGLVLGDRIMIGGQNFEMRAMIRAEPDRALRGFTLGPRVIVALPAIEQSALVAPGTQTYWYSRVRLRDQLAAGDWIRDFGQRFPEAGYRIIDAADGVPGVERSMGFVTSLLILLSLGMVLIGGVGVGGAVSAYLERKRDTIAILKGLGATTATMRRLYLAQIVAASLAGILLGLSLGIAAARAATPLLAGWLPLDPAIRSQPLLTAAGFGLLASLIFALWPLARAAQLPPQQLLRDLVAGDRPRPGWRTLAALALLMVLLILLLVWSAPLPVVAALFASGAALAVLGFLALGRVVMWGAGRFAGRTRHPLLRLALANLHRPGAPTASLVLALGLCLTLLVAASSLRGNAASHLQDTLPAASPDLILLNLPPEEAPRFDALMAAQPALARWTRAPFLHGRLDRVGGVPVAELRIPAEVGFVVRGDRGLSWRADPPAAAVVAGEWWPADYRGPTLLSVDARVADRLGVTVGDTLTLNVLGEPLEGRIANLRRVDWAGLDLDFPILLSPPADPPPHREVAALWLADEAALETVRAVLSEAFPESPTIRVAEVIDFLAGVAARGGTAMTALAAASGLATLLVLMGSVLAGQRRRVQEAVLLKMLGATRRQLAVAALLEYGLIAVVAGLAALLLGNLAAWAAIGGWLDFRPALVGALPWLAGAAAVMALAGLAALNRALARSPALVLRQG</sequence>
<dbReference type="AlphaFoldDB" id="A0A420WGH7"/>
<keyword evidence="2" id="KW-1003">Cell membrane</keyword>
<dbReference type="GO" id="GO:0005886">
    <property type="term" value="C:plasma membrane"/>
    <property type="evidence" value="ECO:0007669"/>
    <property type="project" value="UniProtKB-SubCell"/>
</dbReference>
<evidence type="ECO:0000256" key="3">
    <source>
        <dbReference type="ARBA" id="ARBA00022692"/>
    </source>
</evidence>
<name>A0A420WGH7_9PROT</name>
<evidence type="ECO:0000256" key="6">
    <source>
        <dbReference type="SAM" id="Phobius"/>
    </source>
</evidence>
<feature type="transmembrane region" description="Helical" evidence="6">
    <location>
        <begin position="417"/>
        <end position="445"/>
    </location>
</feature>
<keyword evidence="5 6" id="KW-0472">Membrane</keyword>
<evidence type="ECO:0000256" key="2">
    <source>
        <dbReference type="ARBA" id="ARBA00022475"/>
    </source>
</evidence>
<keyword evidence="3 6" id="KW-0812">Transmembrane</keyword>
<dbReference type="OrthoDB" id="9775544at2"/>
<feature type="transmembrane region" description="Helical" evidence="6">
    <location>
        <begin position="302"/>
        <end position="328"/>
    </location>
</feature>
<proteinExistence type="predicted"/>
<feature type="transmembrane region" description="Helical" evidence="6">
    <location>
        <begin position="466"/>
        <end position="487"/>
    </location>
</feature>
<feature type="transmembrane region" description="Helical" evidence="6">
    <location>
        <begin position="795"/>
        <end position="815"/>
    </location>
</feature>
<feature type="domain" description="ABC3 transporter permease C-terminal" evidence="7">
    <location>
        <begin position="258"/>
        <end position="375"/>
    </location>
</feature>
<evidence type="ECO:0000259" key="7">
    <source>
        <dbReference type="Pfam" id="PF02687"/>
    </source>
</evidence>
<feature type="transmembrane region" description="Helical" evidence="6">
    <location>
        <begin position="255"/>
        <end position="279"/>
    </location>
</feature>
<gene>
    <name evidence="8" type="ORF">BCL74_1995</name>
</gene>
<keyword evidence="4 6" id="KW-1133">Transmembrane helix</keyword>
<evidence type="ECO:0000256" key="1">
    <source>
        <dbReference type="ARBA" id="ARBA00004651"/>
    </source>
</evidence>
<dbReference type="InterPro" id="IPR003838">
    <property type="entry name" value="ABC3_permease_C"/>
</dbReference>
<feature type="transmembrane region" description="Helical" evidence="6">
    <location>
        <begin position="392"/>
        <end position="411"/>
    </location>
</feature>
<evidence type="ECO:0000256" key="4">
    <source>
        <dbReference type="ARBA" id="ARBA00022989"/>
    </source>
</evidence>
<comment type="subcellular location">
    <subcellularLocation>
        <location evidence="1">Cell membrane</location>
        <topology evidence="1">Multi-pass membrane protein</topology>
    </subcellularLocation>
</comment>